<reference evidence="6 7" key="1">
    <citation type="submission" date="2017-11" db="EMBL/GenBank/DDBJ databases">
        <title>Genomic Encyclopedia of Archaeal and Bacterial Type Strains, Phase II (KMG-II): From Individual Species to Whole Genera.</title>
        <authorList>
            <person name="Goeker M."/>
        </authorList>
    </citation>
    <scope>NUCLEOTIDE SEQUENCE [LARGE SCALE GENOMIC DNA]</scope>
    <source>
        <strain evidence="6 7">DSM 27763</strain>
    </source>
</reference>
<name>A0A0B2B808_9ACTN</name>
<keyword evidence="1" id="KW-0805">Transcription regulation</keyword>
<dbReference type="RefSeq" id="WP_039362892.1">
    <property type="nucleotide sequence ID" value="NZ_PGEZ01000001.1"/>
</dbReference>
<dbReference type="Pfam" id="PF19361">
    <property type="entry name" value="DUF5937"/>
    <property type="match status" value="1"/>
</dbReference>
<dbReference type="InterPro" id="IPR012318">
    <property type="entry name" value="HTH_CRP"/>
</dbReference>
<sequence length="335" mass="36025">MVARIEYELAGLDLAEVRFVVSPLNELTLSLRTWRDPGRYPVHLPWLRHTQPARGRLDRTLLLSLVSPELRTPDFLTPRPTGPLTRIEDELAAVARTPASVVREDLAEVHPDGLPSVLDGSAAAVRSRIVAVLTSYWETCFAPWWPRMRSILEADVVHRGRTMSRRGTAAMFADLSDRVAFADGTVTVRLSNPLYYRRSTAGEGLTLVPSLFTRGASVPVSAEEPPLIMYGARGVGTLWEAGRADEPAAALAAVLGEVRAGLLTTLATPASTTELAGRLGVTPSAVSQHLRALRDAGLLSAARAGRSVLYLRSELGDDLVGGGRGAVTPRGTNEA</sequence>
<dbReference type="InterPro" id="IPR036390">
    <property type="entry name" value="WH_DNA-bd_sf"/>
</dbReference>
<keyword evidence="7" id="KW-1185">Reference proteome</keyword>
<evidence type="ECO:0000259" key="4">
    <source>
        <dbReference type="SMART" id="SM00418"/>
    </source>
</evidence>
<evidence type="ECO:0000313" key="6">
    <source>
        <dbReference type="EMBL" id="PJJ56769.1"/>
    </source>
</evidence>
<gene>
    <name evidence="6" type="ORF">CLV56_0982</name>
</gene>
<dbReference type="EMBL" id="PGEZ01000001">
    <property type="protein sequence ID" value="PJJ56769.1"/>
    <property type="molecule type" value="Genomic_DNA"/>
</dbReference>
<dbReference type="GO" id="GO:0003677">
    <property type="term" value="F:DNA binding"/>
    <property type="evidence" value="ECO:0007669"/>
    <property type="project" value="UniProtKB-KW"/>
</dbReference>
<dbReference type="Proteomes" id="UP000230842">
    <property type="component" value="Unassembled WGS sequence"/>
</dbReference>
<dbReference type="InterPro" id="IPR051011">
    <property type="entry name" value="Metal_resp_trans_reg"/>
</dbReference>
<dbReference type="InterPro" id="IPR001845">
    <property type="entry name" value="HTH_ArsR_DNA-bd_dom"/>
</dbReference>
<evidence type="ECO:0000313" key="7">
    <source>
        <dbReference type="Proteomes" id="UP000230842"/>
    </source>
</evidence>
<dbReference type="SMART" id="SM00418">
    <property type="entry name" value="HTH_ARSR"/>
    <property type="match status" value="1"/>
</dbReference>
<dbReference type="PANTHER" id="PTHR43132">
    <property type="entry name" value="ARSENICAL RESISTANCE OPERON REPRESSOR ARSR-RELATED"/>
    <property type="match status" value="1"/>
</dbReference>
<comment type="caution">
    <text evidence="6">The sequence shown here is derived from an EMBL/GenBank/DDBJ whole genome shotgun (WGS) entry which is preliminary data.</text>
</comment>
<organism evidence="6 7">
    <name type="scientific">Mumia flava</name>
    <dbReference type="NCBI Taxonomy" id="1348852"/>
    <lineage>
        <taxon>Bacteria</taxon>
        <taxon>Bacillati</taxon>
        <taxon>Actinomycetota</taxon>
        <taxon>Actinomycetes</taxon>
        <taxon>Propionibacteriales</taxon>
        <taxon>Nocardioidaceae</taxon>
        <taxon>Mumia</taxon>
    </lineage>
</organism>
<proteinExistence type="predicted"/>
<keyword evidence="2" id="KW-0238">DNA-binding</keyword>
<dbReference type="Gene3D" id="1.10.10.10">
    <property type="entry name" value="Winged helix-like DNA-binding domain superfamily/Winged helix DNA-binding domain"/>
    <property type="match status" value="1"/>
</dbReference>
<protein>
    <submittedName>
        <fullName evidence="6">Helix-turn-helix protein</fullName>
    </submittedName>
</protein>
<feature type="domain" description="HTH arsR-type" evidence="4">
    <location>
        <begin position="249"/>
        <end position="324"/>
    </location>
</feature>
<dbReference type="InterPro" id="IPR045981">
    <property type="entry name" value="DUF5937"/>
</dbReference>
<evidence type="ECO:0000256" key="2">
    <source>
        <dbReference type="ARBA" id="ARBA00023125"/>
    </source>
</evidence>
<evidence type="ECO:0000259" key="5">
    <source>
        <dbReference type="SMART" id="SM00419"/>
    </source>
</evidence>
<accession>A0A0B2B808</accession>
<dbReference type="PANTHER" id="PTHR43132:SF6">
    <property type="entry name" value="HTH-TYPE TRANSCRIPTIONAL REPRESSOR CZRA"/>
    <property type="match status" value="1"/>
</dbReference>
<evidence type="ECO:0000256" key="1">
    <source>
        <dbReference type="ARBA" id="ARBA00023015"/>
    </source>
</evidence>
<dbReference type="GO" id="GO:0003700">
    <property type="term" value="F:DNA-binding transcription factor activity"/>
    <property type="evidence" value="ECO:0007669"/>
    <property type="project" value="InterPro"/>
</dbReference>
<dbReference type="PRINTS" id="PR00778">
    <property type="entry name" value="HTHARSR"/>
</dbReference>
<keyword evidence="3" id="KW-0804">Transcription</keyword>
<dbReference type="SMART" id="SM00419">
    <property type="entry name" value="HTH_CRP"/>
    <property type="match status" value="1"/>
</dbReference>
<feature type="domain" description="HTH crp-type" evidence="5">
    <location>
        <begin position="262"/>
        <end position="311"/>
    </location>
</feature>
<evidence type="ECO:0000256" key="3">
    <source>
        <dbReference type="ARBA" id="ARBA00023163"/>
    </source>
</evidence>
<dbReference type="InterPro" id="IPR036388">
    <property type="entry name" value="WH-like_DNA-bd_sf"/>
</dbReference>
<dbReference type="AlphaFoldDB" id="A0A0B2B808"/>
<dbReference type="OrthoDB" id="3460651at2"/>
<dbReference type="InterPro" id="IPR011991">
    <property type="entry name" value="ArsR-like_HTH"/>
</dbReference>
<dbReference type="CDD" id="cd00090">
    <property type="entry name" value="HTH_ARSR"/>
    <property type="match status" value="1"/>
</dbReference>
<dbReference type="SUPFAM" id="SSF46785">
    <property type="entry name" value="Winged helix' DNA-binding domain"/>
    <property type="match status" value="1"/>
</dbReference>
<dbReference type="Pfam" id="PF12840">
    <property type="entry name" value="HTH_20"/>
    <property type="match status" value="1"/>
</dbReference>